<comment type="caution">
    <text evidence="2">The sequence shown here is derived from an EMBL/GenBank/DDBJ whole genome shotgun (WGS) entry which is preliminary data.</text>
</comment>
<dbReference type="Proteomes" id="UP000794436">
    <property type="component" value="Unassembled WGS sequence"/>
</dbReference>
<organism evidence="2 3">
    <name type="scientific">Pythium oligandrum</name>
    <name type="common">Mycoparasitic fungus</name>
    <dbReference type="NCBI Taxonomy" id="41045"/>
    <lineage>
        <taxon>Eukaryota</taxon>
        <taxon>Sar</taxon>
        <taxon>Stramenopiles</taxon>
        <taxon>Oomycota</taxon>
        <taxon>Peronosporomycetes</taxon>
        <taxon>Pythiales</taxon>
        <taxon>Pythiaceae</taxon>
        <taxon>Pythium</taxon>
    </lineage>
</organism>
<accession>A0A8K1CNS4</accession>
<name>A0A8K1CNS4_PYTOL</name>
<dbReference type="AlphaFoldDB" id="A0A8K1CNS4"/>
<dbReference type="Pfam" id="PF07712">
    <property type="entry name" value="SURNod19"/>
    <property type="match status" value="1"/>
</dbReference>
<dbReference type="OrthoDB" id="1923469at2759"/>
<keyword evidence="1" id="KW-1133">Transmembrane helix</keyword>
<protein>
    <submittedName>
        <fullName evidence="2">Uncharacterized protein</fullName>
    </submittedName>
</protein>
<keyword evidence="1" id="KW-0812">Transmembrane</keyword>
<evidence type="ECO:0000313" key="2">
    <source>
        <dbReference type="EMBL" id="TMW65802.1"/>
    </source>
</evidence>
<evidence type="ECO:0000313" key="3">
    <source>
        <dbReference type="Proteomes" id="UP000794436"/>
    </source>
</evidence>
<dbReference type="InterPro" id="IPR011692">
    <property type="entry name" value="Stress_up-reg_Nod19"/>
</dbReference>
<feature type="transmembrane region" description="Helical" evidence="1">
    <location>
        <begin position="453"/>
        <end position="475"/>
    </location>
</feature>
<proteinExistence type="predicted"/>
<dbReference type="PANTHER" id="PTHR33390:SF1">
    <property type="entry name" value="STRESS UP-REGULATED NOD 19 PROTEIN"/>
    <property type="match status" value="1"/>
</dbReference>
<dbReference type="EMBL" id="SPLM01000036">
    <property type="protein sequence ID" value="TMW65802.1"/>
    <property type="molecule type" value="Genomic_DNA"/>
</dbReference>
<evidence type="ECO:0000256" key="1">
    <source>
        <dbReference type="SAM" id="Phobius"/>
    </source>
</evidence>
<keyword evidence="1" id="KW-0472">Membrane</keyword>
<gene>
    <name evidence="2" type="ORF">Poli38472_003567</name>
</gene>
<keyword evidence="3" id="KW-1185">Reference proteome</keyword>
<dbReference type="PANTHER" id="PTHR33390">
    <property type="entry name" value="STRESS UP-REGULATED NOD 19 PROTEIN"/>
    <property type="match status" value="1"/>
</dbReference>
<sequence length="492" mass="54207">MFVVRWFWFSASQLKNIQEAMKLNAMFYAGFALAGAVQALPASRPEVKRFTAFTRPLELEQGEVTNTFHRLEIPKGPIAVYRFEADVVEKGDDGKPIPTPIFDAYLHHHVVGSNHKAYAKESGKWAPMKPVNFSRSVGFGAGTESRGTPQEFYYPYAFVTVEGEDEWFANVHVINTRKMTPANAHKCLECPCTSEDVFTKTSVNGRKFFPDSCNAELRHENNTVCAAATYHGGLRCCEEAAFCLEKEDLTETPKSTYYLRYTIEYSEVTPENRPLYLAGCCDASGDFTNHGNIEYDIPPCDPIVHPGCVHTLSTRQYLDKDISTPYNFLQGNGDLSDREVDVVFAVGHQHRGGMGISLYNDATGELICNSVPHYGSGDVVGNEKDYVVAMTTCTFDPPLRMRASDVVRVVSLYNNTMPHTGAMSLMYLAISDVGTTSVALMASVKSDGSSIKLITGSTVFVIGGVVAALVVIVGVTKHLKKRRGYSPLLSTN</sequence>
<reference evidence="2" key="1">
    <citation type="submission" date="2019-03" db="EMBL/GenBank/DDBJ databases">
        <title>Long read genome sequence of the mycoparasitic Pythium oligandrum ATCC 38472 isolated from sugarbeet rhizosphere.</title>
        <authorList>
            <person name="Gaulin E."/>
        </authorList>
    </citation>
    <scope>NUCLEOTIDE SEQUENCE</scope>
    <source>
        <strain evidence="2">ATCC 38472_TT</strain>
    </source>
</reference>